<dbReference type="RefSeq" id="WP_027888821.1">
    <property type="nucleotide sequence ID" value="NZ_JBHSXZ010000059.1"/>
</dbReference>
<sequence>MYETLEGSVLQVQAISIHGAVFYEVVLQTPQAVRRLRFQDTFLHPGPTTGEHLRIELILGNVHNVQRIADP</sequence>
<dbReference type="AlphaFoldDB" id="A0A399DV24"/>
<dbReference type="EMBL" id="QWKX01000055">
    <property type="protein sequence ID" value="RIH75906.1"/>
    <property type="molecule type" value="Genomic_DNA"/>
</dbReference>
<evidence type="ECO:0000313" key="1">
    <source>
        <dbReference type="EMBL" id="RIH75906.1"/>
    </source>
</evidence>
<accession>A0A399DV24</accession>
<proteinExistence type="predicted"/>
<protein>
    <submittedName>
        <fullName evidence="1">Uncharacterized protein</fullName>
    </submittedName>
</protein>
<gene>
    <name evidence="1" type="ORF">Mcate_02016</name>
</gene>
<organism evidence="1 2">
    <name type="scientific">Meiothermus taiwanensis</name>
    <dbReference type="NCBI Taxonomy" id="172827"/>
    <lineage>
        <taxon>Bacteria</taxon>
        <taxon>Thermotogati</taxon>
        <taxon>Deinococcota</taxon>
        <taxon>Deinococci</taxon>
        <taxon>Thermales</taxon>
        <taxon>Thermaceae</taxon>
        <taxon>Meiothermus</taxon>
    </lineage>
</organism>
<dbReference type="OrthoDB" id="26897at2"/>
<evidence type="ECO:0000313" key="2">
    <source>
        <dbReference type="Proteomes" id="UP000266089"/>
    </source>
</evidence>
<comment type="caution">
    <text evidence="1">The sequence shown here is derived from an EMBL/GenBank/DDBJ whole genome shotgun (WGS) entry which is preliminary data.</text>
</comment>
<reference evidence="1 2" key="1">
    <citation type="submission" date="2018-08" db="EMBL/GenBank/DDBJ databases">
        <title>Meiothermus cateniformans JCM 15151 genome sequencing project.</title>
        <authorList>
            <person name="Da Costa M.S."/>
            <person name="Albuquerque L."/>
            <person name="Raposo P."/>
            <person name="Froufe H.J.C."/>
            <person name="Barroso C.S."/>
            <person name="Egas C."/>
        </authorList>
    </citation>
    <scope>NUCLEOTIDE SEQUENCE [LARGE SCALE GENOMIC DNA]</scope>
    <source>
        <strain evidence="1 2">JCM 15151</strain>
    </source>
</reference>
<dbReference type="Proteomes" id="UP000266089">
    <property type="component" value="Unassembled WGS sequence"/>
</dbReference>
<name>A0A399DV24_9DEIN</name>